<proteinExistence type="predicted"/>
<organism evidence="1 2">
    <name type="scientific">Gymnopilus junonius</name>
    <name type="common">Spectacular rustgill mushroom</name>
    <name type="synonym">Gymnopilus spectabilis subsp. junonius</name>
    <dbReference type="NCBI Taxonomy" id="109634"/>
    <lineage>
        <taxon>Eukaryota</taxon>
        <taxon>Fungi</taxon>
        <taxon>Dikarya</taxon>
        <taxon>Basidiomycota</taxon>
        <taxon>Agaricomycotina</taxon>
        <taxon>Agaricomycetes</taxon>
        <taxon>Agaricomycetidae</taxon>
        <taxon>Agaricales</taxon>
        <taxon>Agaricineae</taxon>
        <taxon>Hymenogastraceae</taxon>
        <taxon>Gymnopilus</taxon>
    </lineage>
</organism>
<keyword evidence="2" id="KW-1185">Reference proteome</keyword>
<dbReference type="EMBL" id="JADNYJ010000023">
    <property type="protein sequence ID" value="KAF8905187.1"/>
    <property type="molecule type" value="Genomic_DNA"/>
</dbReference>
<evidence type="ECO:0000313" key="2">
    <source>
        <dbReference type="Proteomes" id="UP000724874"/>
    </source>
</evidence>
<gene>
    <name evidence="1" type="ORF">CPB84DRAFT_1771798</name>
</gene>
<accession>A0A9P5TPC2</accession>
<dbReference type="AlphaFoldDB" id="A0A9P5TPC2"/>
<evidence type="ECO:0000313" key="1">
    <source>
        <dbReference type="EMBL" id="KAF8905187.1"/>
    </source>
</evidence>
<protein>
    <submittedName>
        <fullName evidence="1">Uncharacterized protein</fullName>
    </submittedName>
</protein>
<dbReference type="Proteomes" id="UP000724874">
    <property type="component" value="Unassembled WGS sequence"/>
</dbReference>
<sequence length="106" mass="11910">MNMLYVPTGLLSYALTFDWSFLVNDFRFSTNSVLYSLLRFKVSTPVSRYSQGQDSPLAPVPPNSLNLDIADWALLIVPPLRPTAINLLGMAKSVRVDVISIWMTFI</sequence>
<comment type="caution">
    <text evidence="1">The sequence shown here is derived from an EMBL/GenBank/DDBJ whole genome shotgun (WGS) entry which is preliminary data.</text>
</comment>
<reference evidence="1" key="1">
    <citation type="submission" date="2020-11" db="EMBL/GenBank/DDBJ databases">
        <authorList>
            <consortium name="DOE Joint Genome Institute"/>
            <person name="Ahrendt S."/>
            <person name="Riley R."/>
            <person name="Andreopoulos W."/>
            <person name="LaButti K."/>
            <person name="Pangilinan J."/>
            <person name="Ruiz-duenas F.J."/>
            <person name="Barrasa J.M."/>
            <person name="Sanchez-Garcia M."/>
            <person name="Camarero S."/>
            <person name="Miyauchi S."/>
            <person name="Serrano A."/>
            <person name="Linde D."/>
            <person name="Babiker R."/>
            <person name="Drula E."/>
            <person name="Ayuso-Fernandez I."/>
            <person name="Pacheco R."/>
            <person name="Padilla G."/>
            <person name="Ferreira P."/>
            <person name="Barriuso J."/>
            <person name="Kellner H."/>
            <person name="Castanera R."/>
            <person name="Alfaro M."/>
            <person name="Ramirez L."/>
            <person name="Pisabarro A.G."/>
            <person name="Kuo A."/>
            <person name="Tritt A."/>
            <person name="Lipzen A."/>
            <person name="He G."/>
            <person name="Yan M."/>
            <person name="Ng V."/>
            <person name="Cullen D."/>
            <person name="Martin F."/>
            <person name="Rosso M.-N."/>
            <person name="Henrissat B."/>
            <person name="Hibbett D."/>
            <person name="Martinez A.T."/>
            <person name="Grigoriev I.V."/>
        </authorList>
    </citation>
    <scope>NUCLEOTIDE SEQUENCE</scope>
    <source>
        <strain evidence="1">AH 44721</strain>
    </source>
</reference>
<name>A0A9P5TPC2_GYMJU</name>